<keyword evidence="3" id="KW-1185">Reference proteome</keyword>
<proteinExistence type="predicted"/>
<evidence type="ECO:0000313" key="2">
    <source>
        <dbReference type="EMBL" id="KAL1870727.1"/>
    </source>
</evidence>
<dbReference type="EMBL" id="JAWRVE010000036">
    <property type="protein sequence ID" value="KAL1870727.1"/>
    <property type="molecule type" value="Genomic_DNA"/>
</dbReference>
<evidence type="ECO:0000256" key="1">
    <source>
        <dbReference type="SAM" id="MobiDB-lite"/>
    </source>
</evidence>
<accession>A0ABR3X4X8</accession>
<feature type="compositionally biased region" description="Basic and acidic residues" evidence="1">
    <location>
        <begin position="846"/>
        <end position="856"/>
    </location>
</feature>
<comment type="caution">
    <text evidence="2">The sequence shown here is derived from an EMBL/GenBank/DDBJ whole genome shotgun (WGS) entry which is preliminary data.</text>
</comment>
<protein>
    <submittedName>
        <fullName evidence="2">Uncharacterized protein</fullName>
    </submittedName>
</protein>
<feature type="compositionally biased region" description="Polar residues" evidence="1">
    <location>
        <begin position="47"/>
        <end position="56"/>
    </location>
</feature>
<feature type="compositionally biased region" description="Basic and acidic residues" evidence="1">
    <location>
        <begin position="29"/>
        <end position="46"/>
    </location>
</feature>
<sequence>MTPPFWQKGTVSDPDKETVKRFVYSLKDSPPKPEESSLPQEADKPETTSSLRTASESPFRDEDVGSWQATPNTTCHASFGDQGATATVGAFGQLLQFSQYLGAGSSGIFSVDHIGVHKPCQVLERQRDIQKLSQQPFHFGPTSSEYYGLRFPDLLEPDAEPQLQWTYWRWPRHLYSLGAFKYYPNLKLTIQWMVHEKVVLQQCLLENHGKDNISLDARFSKSMVIRDLDHINPESELNETSASEHDSKRGPQGYSWVCMHRFPGTTTGPINSTGVFVISSVAIDGEVKIFEDKTTSQTWHLDVKGRGNAEARGQPQTLQVITAYKMSHLDTREADWNAAIIPFENMNIDHFLRTQIPLCPLSLSIPASFEKTGAESERASEEFSPGDIINPPEDAASTERVYVEAPAGIPDKSSPRAQLEFAIRRNLEHILSVSTVRVPLVDFDTSADDKLPEELHERTLADALRNVDAVAFTCGDMSGHKICWSASFLPEEPYTNDVLSRINKTCLGHLKWLHLTKRQKIGPRFGPNYWVSGELMALPQSEHSWLADASLLDTAFQIMKAGTYMETQVEDENDVSIRLMSAWAPSWLASLDKLDKRRKYAWPHAEVFGVNTFRLDDNVWIWRALKALENRNGEAWNRMALNETFSNPLLKKDVAKLRKTLASEVVQREASKRFTTGNDILWKRKLAVTRSIRDTRFMLHARDTALFYNRMPDFFSGDNSTQGAWRRTAECQMYHEENYDLTWEKSLRYSLCIVMGTRGFRINNEAPDKLVRMATDVLLRSSSPNGLFPGRLQLFLNAPLQGLPSVTKSLYSYYHATFEIPYILLTHSTQVSEVYNRLAAPTTRVTKSEPSPDERLAQTARAQRPEPIAQSHQAQRESRRWPDDSEQRESTMKKSVPRNDLTDSSRISELEDEWLFNSPEFFDRETRLKDFDTHSAQIREELKDTAFIQESTSDRYVTARIDFDSK</sequence>
<name>A0ABR3X4X8_9PEZI</name>
<feature type="region of interest" description="Disordered" evidence="1">
    <location>
        <begin position="1"/>
        <end position="72"/>
    </location>
</feature>
<reference evidence="2 3" key="1">
    <citation type="journal article" date="2024" name="IMA Fungus">
        <title>IMA Genome - F19 : A genome assembly and annotation guide to empower mycologists, including annotated draft genome sequences of Ceratocystis pirilliformis, Diaporthe australafricana, Fusarium ophioides, Paecilomyces lecythidis, and Sporothrix stenoceras.</title>
        <authorList>
            <person name="Aylward J."/>
            <person name="Wilson A.M."/>
            <person name="Visagie C.M."/>
            <person name="Spraker J."/>
            <person name="Barnes I."/>
            <person name="Buitendag C."/>
            <person name="Ceriani C."/>
            <person name="Del Mar Angel L."/>
            <person name="du Plessis D."/>
            <person name="Fuchs T."/>
            <person name="Gasser K."/>
            <person name="Kramer D."/>
            <person name="Li W."/>
            <person name="Munsamy K."/>
            <person name="Piso A."/>
            <person name="Price J.L."/>
            <person name="Sonnekus B."/>
            <person name="Thomas C."/>
            <person name="van der Nest A."/>
            <person name="van Dijk A."/>
            <person name="van Heerden A."/>
            <person name="van Vuuren N."/>
            <person name="Yilmaz N."/>
            <person name="Duong T.A."/>
            <person name="van der Merwe N.A."/>
            <person name="Wingfield M.J."/>
            <person name="Wingfield B.D."/>
        </authorList>
    </citation>
    <scope>NUCLEOTIDE SEQUENCE [LARGE SCALE GENOMIC DNA]</scope>
    <source>
        <strain evidence="2 3">CMW 18300</strain>
    </source>
</reference>
<feature type="compositionally biased region" description="Basic and acidic residues" evidence="1">
    <location>
        <begin position="874"/>
        <end position="892"/>
    </location>
</feature>
<organism evidence="2 3">
    <name type="scientific">Diaporthe australafricana</name>
    <dbReference type="NCBI Taxonomy" id="127596"/>
    <lineage>
        <taxon>Eukaryota</taxon>
        <taxon>Fungi</taxon>
        <taxon>Dikarya</taxon>
        <taxon>Ascomycota</taxon>
        <taxon>Pezizomycotina</taxon>
        <taxon>Sordariomycetes</taxon>
        <taxon>Sordariomycetidae</taxon>
        <taxon>Diaporthales</taxon>
        <taxon>Diaporthaceae</taxon>
        <taxon>Diaporthe</taxon>
    </lineage>
</organism>
<gene>
    <name evidence="2" type="ORF">Daus18300_005047</name>
</gene>
<evidence type="ECO:0000313" key="3">
    <source>
        <dbReference type="Proteomes" id="UP001583177"/>
    </source>
</evidence>
<feature type="region of interest" description="Disordered" evidence="1">
    <location>
        <begin position="841"/>
        <end position="903"/>
    </location>
</feature>
<dbReference type="Proteomes" id="UP001583177">
    <property type="component" value="Unassembled WGS sequence"/>
</dbReference>